<feature type="domain" description="OmpR/PhoB-type" evidence="17">
    <location>
        <begin position="125"/>
        <end position="223"/>
    </location>
</feature>
<proteinExistence type="predicted"/>
<keyword evidence="4" id="KW-0902">Two-component regulatory system</keyword>
<evidence type="ECO:0000256" key="4">
    <source>
        <dbReference type="ARBA" id="ARBA00023012"/>
    </source>
</evidence>
<evidence type="ECO:0000256" key="2">
    <source>
        <dbReference type="ARBA" id="ARBA00022490"/>
    </source>
</evidence>
<evidence type="ECO:0000256" key="5">
    <source>
        <dbReference type="ARBA" id="ARBA00023015"/>
    </source>
</evidence>
<dbReference type="Pfam" id="PF00486">
    <property type="entry name" value="Trans_reg_C"/>
    <property type="match status" value="1"/>
</dbReference>
<evidence type="ECO:0000256" key="3">
    <source>
        <dbReference type="ARBA" id="ARBA00022553"/>
    </source>
</evidence>
<evidence type="ECO:0000313" key="19">
    <source>
        <dbReference type="EMBL" id="MDB0578951.1"/>
    </source>
</evidence>
<evidence type="ECO:0000256" key="13">
    <source>
        <dbReference type="ARBA" id="ARBA00042383"/>
    </source>
</evidence>
<evidence type="ECO:0000256" key="7">
    <source>
        <dbReference type="ARBA" id="ARBA00023125"/>
    </source>
</evidence>
<feature type="domain" description="Response regulatory" evidence="16">
    <location>
        <begin position="3"/>
        <end position="116"/>
    </location>
</feature>
<dbReference type="EMBL" id="JABEVU030000001">
    <property type="protein sequence ID" value="MDB0578951.1"/>
    <property type="molecule type" value="Genomic_DNA"/>
</dbReference>
<evidence type="ECO:0000256" key="12">
    <source>
        <dbReference type="ARBA" id="ARBA00040489"/>
    </source>
</evidence>
<dbReference type="InterPro" id="IPR001867">
    <property type="entry name" value="OmpR/PhoB-type_DNA-bd"/>
</dbReference>
<dbReference type="AlphaFoldDB" id="A0A0C2HJW8"/>
<dbReference type="FunFam" id="3.40.50.2300:FF:000001">
    <property type="entry name" value="DNA-binding response regulator PhoB"/>
    <property type="match status" value="1"/>
</dbReference>
<reference evidence="19" key="3">
    <citation type="submission" date="2020-04" db="EMBL/GenBank/DDBJ databases">
        <authorList>
            <person name="Tanveer F."/>
            <person name="Xie Y."/>
            <person name="Shinwari Z.K."/>
        </authorList>
    </citation>
    <scope>NUCLEOTIDE SEQUENCE</scope>
    <source>
        <strain evidence="19">MOSEL-ME25</strain>
    </source>
</reference>
<dbReference type="PANTHER" id="PTHR48111:SF49">
    <property type="entry name" value="HEME RESPONSE REGULATOR HSSR"/>
    <property type="match status" value="1"/>
</dbReference>
<keyword evidence="2" id="KW-0963">Cytoplasm</keyword>
<keyword evidence="5" id="KW-0805">Transcription regulation</keyword>
<keyword evidence="7 15" id="KW-0238">DNA-binding</keyword>
<dbReference type="GO" id="GO:0032993">
    <property type="term" value="C:protein-DNA complex"/>
    <property type="evidence" value="ECO:0007669"/>
    <property type="project" value="TreeGrafter"/>
</dbReference>
<dbReference type="InterPro" id="IPR011006">
    <property type="entry name" value="CheY-like_superfamily"/>
</dbReference>
<keyword evidence="21" id="KW-1185">Reference proteome</keyword>
<dbReference type="InterPro" id="IPR016032">
    <property type="entry name" value="Sig_transdc_resp-reg_C-effctor"/>
</dbReference>
<sequence>MARVLIVDDDKNIREFIRLVLEEEGYATVESTDGRDALRKIKEHPCDIAVVDVMMPYMDGISLTKEIRDIYNIPIIILTARGQIEDKELAYTAGTDDYLVKPFEAKELIFRIKALLRRYGTGEEEAPVRLGNVLLYQQNYSIKIGSKTVKLPLKEFELLYLLGKNPERVFTREQLIEDIWGLDFEGDNRTVDVHIKRLRERFRQLSVPARIHTVRGVGYSLEVDE</sequence>
<comment type="subcellular location">
    <subcellularLocation>
        <location evidence="1">Cytoplasm</location>
    </subcellularLocation>
</comment>
<evidence type="ECO:0000256" key="11">
    <source>
        <dbReference type="ARBA" id="ARBA00039976"/>
    </source>
</evidence>
<dbReference type="FunFam" id="1.10.10.10:FF:000018">
    <property type="entry name" value="DNA-binding response regulator ResD"/>
    <property type="match status" value="1"/>
</dbReference>
<dbReference type="CDD" id="cd17574">
    <property type="entry name" value="REC_OmpR"/>
    <property type="match status" value="1"/>
</dbReference>
<evidence type="ECO:0000259" key="17">
    <source>
        <dbReference type="PROSITE" id="PS51755"/>
    </source>
</evidence>
<evidence type="ECO:0000256" key="8">
    <source>
        <dbReference type="ARBA" id="ARBA00023159"/>
    </source>
</evidence>
<dbReference type="SMART" id="SM00448">
    <property type="entry name" value="REC"/>
    <property type="match status" value="1"/>
</dbReference>
<dbReference type="PROSITE" id="PS50110">
    <property type="entry name" value="RESPONSE_REGULATORY"/>
    <property type="match status" value="1"/>
</dbReference>
<gene>
    <name evidence="19" type="ORF">F7P68_0000180</name>
    <name evidence="18" type="ORF">SN16_00175</name>
</gene>
<evidence type="ECO:0000256" key="15">
    <source>
        <dbReference type="PROSITE-ProRule" id="PRU01091"/>
    </source>
</evidence>
<name>A0A0C2HJW8_9STAP</name>
<dbReference type="CDD" id="cd00383">
    <property type="entry name" value="trans_reg_C"/>
    <property type="match status" value="1"/>
</dbReference>
<evidence type="ECO:0000256" key="14">
    <source>
        <dbReference type="PROSITE-ProRule" id="PRU00169"/>
    </source>
</evidence>
<dbReference type="GO" id="GO:0000156">
    <property type="term" value="F:phosphorelay response regulator activity"/>
    <property type="evidence" value="ECO:0007669"/>
    <property type="project" value="TreeGrafter"/>
</dbReference>
<keyword evidence="9" id="KW-0804">Transcription</keyword>
<reference evidence="21" key="2">
    <citation type="submission" date="2020-04" db="EMBL/GenBank/DDBJ databases">
        <title>Genome analysis and biological profiling of marine Cellulosimicrobium funkei MOSEL-ME6.</title>
        <authorList>
            <person name="Tanveer F."/>
            <person name="Xie Y."/>
            <person name="Shinwari Z.K."/>
        </authorList>
    </citation>
    <scope>NUCLEOTIDE SEQUENCE [LARGE SCALE GENOMIC DNA]</scope>
    <source>
        <strain evidence="21">MOSEL-ME25</strain>
    </source>
</reference>
<dbReference type="Proteomes" id="UP000031546">
    <property type="component" value="Unassembled WGS sequence"/>
</dbReference>
<evidence type="ECO:0000256" key="6">
    <source>
        <dbReference type="ARBA" id="ARBA00023026"/>
    </source>
</evidence>
<evidence type="ECO:0000259" key="16">
    <source>
        <dbReference type="PROSITE" id="PS50110"/>
    </source>
</evidence>
<dbReference type="SMART" id="SM00862">
    <property type="entry name" value="Trans_reg_C"/>
    <property type="match status" value="1"/>
</dbReference>
<evidence type="ECO:0000313" key="20">
    <source>
        <dbReference type="Proteomes" id="UP000031546"/>
    </source>
</evidence>
<feature type="DNA-binding region" description="OmpR/PhoB-type" evidence="15">
    <location>
        <begin position="125"/>
        <end position="223"/>
    </location>
</feature>
<feature type="modified residue" description="4-aspartylphosphate" evidence="14">
    <location>
        <position position="52"/>
    </location>
</feature>
<dbReference type="RefSeq" id="WP_040104820.1">
    <property type="nucleotide sequence ID" value="NZ_JABEVU030000001.1"/>
</dbReference>
<evidence type="ECO:0000313" key="21">
    <source>
        <dbReference type="Proteomes" id="UP000527860"/>
    </source>
</evidence>
<keyword evidence="3 14" id="KW-0597">Phosphoprotein</keyword>
<keyword evidence="6" id="KW-0843">Virulence</keyword>
<dbReference type="STRING" id="45670.SN16_00175"/>
<comment type="function">
    <text evidence="10">Member of the two-component regulatory system HssS/HssR involved in intracellular heme homeostasis and tempering of staphylococcal virulence. Phosphorylated HssR binds to a direct repeat sequence within hrtAB promoter and activates the expression of hrtAB, an efflux pump, in response to extracellular heme, hemin, hemoglobin or blood.</text>
</comment>
<dbReference type="Pfam" id="PF00072">
    <property type="entry name" value="Response_reg"/>
    <property type="match status" value="1"/>
</dbReference>
<evidence type="ECO:0000313" key="18">
    <source>
        <dbReference type="EMBL" id="KIH72049.1"/>
    </source>
</evidence>
<dbReference type="Gene3D" id="1.10.10.10">
    <property type="entry name" value="Winged helix-like DNA-binding domain superfamily/Winged helix DNA-binding domain"/>
    <property type="match status" value="1"/>
</dbReference>
<accession>A0A0C2HJW8</accession>
<dbReference type="SUPFAM" id="SSF52172">
    <property type="entry name" value="CheY-like"/>
    <property type="match status" value="1"/>
</dbReference>
<dbReference type="SUPFAM" id="SSF46894">
    <property type="entry name" value="C-terminal effector domain of the bipartite response regulators"/>
    <property type="match status" value="1"/>
</dbReference>
<comment type="caution">
    <text evidence="18">The sequence shown here is derived from an EMBL/GenBank/DDBJ whole genome shotgun (WGS) entry which is preliminary data.</text>
</comment>
<dbReference type="InterPro" id="IPR039420">
    <property type="entry name" value="WalR-like"/>
</dbReference>
<dbReference type="GO" id="GO:0005829">
    <property type="term" value="C:cytosol"/>
    <property type="evidence" value="ECO:0007669"/>
    <property type="project" value="TreeGrafter"/>
</dbReference>
<evidence type="ECO:0000256" key="1">
    <source>
        <dbReference type="ARBA" id="ARBA00004496"/>
    </source>
</evidence>
<dbReference type="Gene3D" id="3.40.50.2300">
    <property type="match status" value="1"/>
</dbReference>
<reference evidence="19 21" key="4">
    <citation type="submission" date="2022-12" db="EMBL/GenBank/DDBJ databases">
        <title>Genome analysis and biological profiling of marine Salinicoccus roseus MOSEL-ME25.</title>
        <authorList>
            <person name="Mirza F.T."/>
            <person name="Xie Y."/>
            <person name="Shinwari Z.K."/>
        </authorList>
    </citation>
    <scope>NUCLEOTIDE SEQUENCE [LARGE SCALE GENOMIC DNA]</scope>
    <source>
        <strain evidence="19 21">MOSEL-ME25</strain>
    </source>
</reference>
<keyword evidence="8" id="KW-0010">Activator</keyword>
<dbReference type="GO" id="GO:0000976">
    <property type="term" value="F:transcription cis-regulatory region binding"/>
    <property type="evidence" value="ECO:0007669"/>
    <property type="project" value="TreeGrafter"/>
</dbReference>
<dbReference type="Proteomes" id="UP000527860">
    <property type="component" value="Unassembled WGS sequence"/>
</dbReference>
<organism evidence="18 20">
    <name type="scientific">Salinicoccus roseus</name>
    <dbReference type="NCBI Taxonomy" id="45670"/>
    <lineage>
        <taxon>Bacteria</taxon>
        <taxon>Bacillati</taxon>
        <taxon>Bacillota</taxon>
        <taxon>Bacilli</taxon>
        <taxon>Bacillales</taxon>
        <taxon>Staphylococcaceae</taxon>
        <taxon>Salinicoccus</taxon>
    </lineage>
</organism>
<dbReference type="EMBL" id="JXII01000001">
    <property type="protein sequence ID" value="KIH72049.1"/>
    <property type="molecule type" value="Genomic_DNA"/>
</dbReference>
<evidence type="ECO:0000256" key="10">
    <source>
        <dbReference type="ARBA" id="ARBA00037471"/>
    </source>
</evidence>
<reference evidence="18 20" key="1">
    <citation type="submission" date="2015-01" db="EMBL/GenBank/DDBJ databases">
        <title>Genome sequences of high lactate-tolerant strain Salinicoccus roseus W12 with industrial interest.</title>
        <authorList>
            <person name="Wang H."/>
            <person name="Yu B."/>
        </authorList>
    </citation>
    <scope>NUCLEOTIDE SEQUENCE [LARGE SCALE GENOMIC DNA]</scope>
    <source>
        <strain evidence="18 20">W12</strain>
    </source>
</reference>
<dbReference type="GeneID" id="77843954"/>
<protein>
    <recommendedName>
        <fullName evidence="11">Heme response regulator HssR</fullName>
    </recommendedName>
    <alternativeName>
        <fullName evidence="13">Staphylococcal respiratory response protein A</fullName>
    </alternativeName>
    <alternativeName>
        <fullName evidence="12">Transcriptional regulatory protein SrrA</fullName>
    </alternativeName>
</protein>
<dbReference type="InterPro" id="IPR036388">
    <property type="entry name" value="WH-like_DNA-bd_sf"/>
</dbReference>
<dbReference type="PANTHER" id="PTHR48111">
    <property type="entry name" value="REGULATOR OF RPOS"/>
    <property type="match status" value="1"/>
</dbReference>
<evidence type="ECO:0000256" key="9">
    <source>
        <dbReference type="ARBA" id="ARBA00023163"/>
    </source>
</evidence>
<dbReference type="OrthoDB" id="9790442at2"/>
<dbReference type="InterPro" id="IPR001789">
    <property type="entry name" value="Sig_transdc_resp-reg_receiver"/>
</dbReference>
<dbReference type="PROSITE" id="PS51755">
    <property type="entry name" value="OMPR_PHOB"/>
    <property type="match status" value="1"/>
</dbReference>
<dbReference type="GO" id="GO:0006355">
    <property type="term" value="P:regulation of DNA-templated transcription"/>
    <property type="evidence" value="ECO:0007669"/>
    <property type="project" value="InterPro"/>
</dbReference>